<dbReference type="Pfam" id="PF03061">
    <property type="entry name" value="4HBT"/>
    <property type="match status" value="1"/>
</dbReference>
<evidence type="ECO:0000313" key="3">
    <source>
        <dbReference type="EMBL" id="KAB1439675.1"/>
    </source>
</evidence>
<proteinExistence type="predicted"/>
<dbReference type="SUPFAM" id="SSF54637">
    <property type="entry name" value="Thioesterase/thiol ester dehydrase-isomerase"/>
    <property type="match status" value="1"/>
</dbReference>
<dbReference type="Proteomes" id="UP000461768">
    <property type="component" value="Unassembled WGS sequence"/>
</dbReference>
<dbReference type="PANTHER" id="PTHR42856:SF1">
    <property type="entry name" value="ACYL-COENZYME A THIOESTERASE PAAI"/>
    <property type="match status" value="1"/>
</dbReference>
<feature type="domain" description="Thioesterase" evidence="2">
    <location>
        <begin position="46"/>
        <end position="116"/>
    </location>
</feature>
<evidence type="ECO:0000313" key="4">
    <source>
        <dbReference type="Proteomes" id="UP000461768"/>
    </source>
</evidence>
<reference evidence="3 4" key="1">
    <citation type="submission" date="2019-09" db="EMBL/GenBank/DDBJ databases">
        <authorList>
            <person name="Valk L.C."/>
        </authorList>
    </citation>
    <scope>NUCLEOTIDE SEQUENCE [LARGE SCALE GENOMIC DNA]</scope>
    <source>
        <strain evidence="3">GalUA</strain>
    </source>
</reference>
<dbReference type="InterPro" id="IPR006683">
    <property type="entry name" value="Thioestr_dom"/>
</dbReference>
<dbReference type="InterPro" id="IPR052723">
    <property type="entry name" value="Acyl-CoA_thioesterase_PaaI"/>
</dbReference>
<evidence type="ECO:0000259" key="2">
    <source>
        <dbReference type="Pfam" id="PF03061"/>
    </source>
</evidence>
<dbReference type="AlphaFoldDB" id="A0A7V7QM41"/>
<dbReference type="OrthoDB" id="328435at2"/>
<dbReference type="InterPro" id="IPR003736">
    <property type="entry name" value="PAAI_dom"/>
</dbReference>
<accession>A0A7V7QM41</accession>
<dbReference type="GO" id="GO:0016289">
    <property type="term" value="F:acyl-CoA hydrolase activity"/>
    <property type="evidence" value="ECO:0007669"/>
    <property type="project" value="TreeGrafter"/>
</dbReference>
<dbReference type="InterPro" id="IPR029069">
    <property type="entry name" value="HotDog_dom_sf"/>
</dbReference>
<reference evidence="3 4" key="2">
    <citation type="submission" date="2020-02" db="EMBL/GenBank/DDBJ databases">
        <title>Candidatus Galacturonibacter soehngenii shows hetero-acetogenic catabolism of galacturonic acid but lacks a canonical carbon monoxide dehydrogenase/acetyl-CoA synthase complex.</title>
        <authorList>
            <person name="Diender M."/>
            <person name="Stouten G.R."/>
            <person name="Petersen J.F."/>
            <person name="Nielsen P.H."/>
            <person name="Dueholm M.S."/>
            <person name="Pronk J.T."/>
            <person name="Van Loosdrecht M.C.M."/>
        </authorList>
    </citation>
    <scope>NUCLEOTIDE SEQUENCE [LARGE SCALE GENOMIC DNA]</scope>
    <source>
        <strain evidence="3">GalUA</strain>
    </source>
</reference>
<dbReference type="RefSeq" id="WP_151142417.1">
    <property type="nucleotide sequence ID" value="NZ_WAGX01000004.1"/>
</dbReference>
<keyword evidence="1" id="KW-0378">Hydrolase</keyword>
<dbReference type="CDD" id="cd03443">
    <property type="entry name" value="PaaI_thioesterase"/>
    <property type="match status" value="1"/>
</dbReference>
<dbReference type="NCBIfam" id="TIGR00369">
    <property type="entry name" value="unchar_dom_1"/>
    <property type="match status" value="1"/>
</dbReference>
<name>A0A7V7QM41_9FIRM</name>
<evidence type="ECO:0000256" key="1">
    <source>
        <dbReference type="ARBA" id="ARBA00022801"/>
    </source>
</evidence>
<protein>
    <submittedName>
        <fullName evidence="3">PaaI family thioesterase</fullName>
    </submittedName>
</protein>
<dbReference type="EMBL" id="WAGX01000004">
    <property type="protein sequence ID" value="KAB1439675.1"/>
    <property type="molecule type" value="Genomic_DNA"/>
</dbReference>
<keyword evidence="4" id="KW-1185">Reference proteome</keyword>
<organism evidence="3 4">
    <name type="scientific">Candidatus Galacturonatibacter soehngenii</name>
    <dbReference type="NCBI Taxonomy" id="2307010"/>
    <lineage>
        <taxon>Bacteria</taxon>
        <taxon>Bacillati</taxon>
        <taxon>Bacillota</taxon>
        <taxon>Clostridia</taxon>
        <taxon>Lachnospirales</taxon>
        <taxon>Lachnospiraceae</taxon>
        <taxon>Candidatus Galacturonatibacter</taxon>
    </lineage>
</organism>
<gene>
    <name evidence="3" type="ORF">F7O84_04610</name>
</gene>
<dbReference type="PANTHER" id="PTHR42856">
    <property type="entry name" value="ACYL-COENZYME A THIOESTERASE PAAI"/>
    <property type="match status" value="1"/>
</dbReference>
<dbReference type="Gene3D" id="3.10.129.10">
    <property type="entry name" value="Hotdog Thioesterase"/>
    <property type="match status" value="1"/>
</dbReference>
<comment type="caution">
    <text evidence="3">The sequence shown here is derived from an EMBL/GenBank/DDBJ whole genome shotgun (WGS) entry which is preliminary data.</text>
</comment>
<sequence length="127" mass="14156">MIDIKEAVENIRRHTGIHFLKIEKMYAESELFIKQEHLNMFQMVGGGCLYNLADITAGVAYNNQVDKGVTANGTIDYLRAAKDTEKLICKATIIKKGAKLGFVQTEIEDDKGKLVAKGNFIFCKIDA</sequence>